<dbReference type="InterPro" id="IPR023186">
    <property type="entry name" value="IUNH"/>
</dbReference>
<reference evidence="1 2" key="1">
    <citation type="journal article" date="2019" name="Sci. Rep.">
        <title>A high-quality genome of Eragrostis curvula grass provides insights into Poaceae evolution and supports new strategies to enhance forage quality.</title>
        <authorList>
            <person name="Carballo J."/>
            <person name="Santos B.A.C.M."/>
            <person name="Zappacosta D."/>
            <person name="Garbus I."/>
            <person name="Selva J.P."/>
            <person name="Gallo C.A."/>
            <person name="Diaz A."/>
            <person name="Albertini E."/>
            <person name="Caccamo M."/>
            <person name="Echenique V."/>
        </authorList>
    </citation>
    <scope>NUCLEOTIDE SEQUENCE [LARGE SCALE GENOMIC DNA]</scope>
    <source>
        <strain evidence="2">cv. Victoria</strain>
        <tissue evidence="1">Leaf</tissue>
    </source>
</reference>
<dbReference type="EMBL" id="RWGY01000039">
    <property type="protein sequence ID" value="TVU11871.1"/>
    <property type="molecule type" value="Genomic_DNA"/>
</dbReference>
<evidence type="ECO:0000313" key="2">
    <source>
        <dbReference type="Proteomes" id="UP000324897"/>
    </source>
</evidence>
<dbReference type="GO" id="GO:0006152">
    <property type="term" value="P:purine nucleoside catabolic process"/>
    <property type="evidence" value="ECO:0007669"/>
    <property type="project" value="TreeGrafter"/>
</dbReference>
<gene>
    <name evidence="1" type="ORF">EJB05_45480</name>
</gene>
<dbReference type="OrthoDB" id="432381at2759"/>
<dbReference type="InterPro" id="IPR036452">
    <property type="entry name" value="Ribo_hydro-like"/>
</dbReference>
<dbReference type="Proteomes" id="UP000324897">
    <property type="component" value="Chromosome 3"/>
</dbReference>
<evidence type="ECO:0000313" key="1">
    <source>
        <dbReference type="EMBL" id="TVU11871.1"/>
    </source>
</evidence>
<protein>
    <submittedName>
        <fullName evidence="1">Uncharacterized protein</fullName>
    </submittedName>
</protein>
<dbReference type="AlphaFoldDB" id="A0A5J9TMH9"/>
<sequence length="136" mass="15849">HGTEAADIVFTSGADIVVVGLNITTQVCFIGFEDLLELKESKGMHARFLSDMFKFYRDIFAECEGIHVHPKHFTFKKGVVEFRESMVRLYKPISVAWMVDVQKVLGYVKQHYVTIMMMFVVSMYKKLMNFHVKRKM</sequence>
<dbReference type="GO" id="GO:0008477">
    <property type="term" value="F:purine nucleosidase activity"/>
    <property type="evidence" value="ECO:0007669"/>
    <property type="project" value="TreeGrafter"/>
</dbReference>
<organism evidence="1 2">
    <name type="scientific">Eragrostis curvula</name>
    <name type="common">weeping love grass</name>
    <dbReference type="NCBI Taxonomy" id="38414"/>
    <lineage>
        <taxon>Eukaryota</taxon>
        <taxon>Viridiplantae</taxon>
        <taxon>Streptophyta</taxon>
        <taxon>Embryophyta</taxon>
        <taxon>Tracheophyta</taxon>
        <taxon>Spermatophyta</taxon>
        <taxon>Magnoliopsida</taxon>
        <taxon>Liliopsida</taxon>
        <taxon>Poales</taxon>
        <taxon>Poaceae</taxon>
        <taxon>PACMAD clade</taxon>
        <taxon>Chloridoideae</taxon>
        <taxon>Eragrostideae</taxon>
        <taxon>Eragrostidinae</taxon>
        <taxon>Eragrostis</taxon>
    </lineage>
</organism>
<proteinExistence type="predicted"/>
<comment type="caution">
    <text evidence="1">The sequence shown here is derived from an EMBL/GenBank/DDBJ whole genome shotgun (WGS) entry which is preliminary data.</text>
</comment>
<dbReference type="Gramene" id="TVU11871">
    <property type="protein sequence ID" value="TVU11871"/>
    <property type="gene ID" value="EJB05_45480"/>
</dbReference>
<feature type="non-terminal residue" evidence="1">
    <location>
        <position position="1"/>
    </location>
</feature>
<keyword evidence="2" id="KW-1185">Reference proteome</keyword>
<dbReference type="GO" id="GO:0005829">
    <property type="term" value="C:cytosol"/>
    <property type="evidence" value="ECO:0007669"/>
    <property type="project" value="TreeGrafter"/>
</dbReference>
<name>A0A5J9TMH9_9POAL</name>
<dbReference type="Gene3D" id="3.90.245.10">
    <property type="entry name" value="Ribonucleoside hydrolase-like"/>
    <property type="match status" value="1"/>
</dbReference>
<dbReference type="PANTHER" id="PTHR12304">
    <property type="entry name" value="INOSINE-URIDINE PREFERRING NUCLEOSIDE HYDROLASE"/>
    <property type="match status" value="1"/>
</dbReference>
<dbReference type="SUPFAM" id="SSF53590">
    <property type="entry name" value="Nucleoside hydrolase"/>
    <property type="match status" value="1"/>
</dbReference>
<accession>A0A5J9TMH9</accession>
<dbReference type="PANTHER" id="PTHR12304:SF1">
    <property type="entry name" value="URIDINE NUCLEOSIDASE 1"/>
    <property type="match status" value="1"/>
</dbReference>